<feature type="transmembrane region" description="Helical" evidence="1">
    <location>
        <begin position="82"/>
        <end position="104"/>
    </location>
</feature>
<accession>A0A6J7I7Z8</accession>
<dbReference type="EMBL" id="CAFBNB010000072">
    <property type="protein sequence ID" value="CAB4926646.1"/>
    <property type="molecule type" value="Genomic_DNA"/>
</dbReference>
<keyword evidence="1" id="KW-0812">Transmembrane</keyword>
<evidence type="ECO:0000256" key="1">
    <source>
        <dbReference type="SAM" id="Phobius"/>
    </source>
</evidence>
<proteinExistence type="predicted"/>
<keyword evidence="1" id="KW-1133">Transmembrane helix</keyword>
<feature type="transmembrane region" description="Helical" evidence="1">
    <location>
        <begin position="42"/>
        <end position="61"/>
    </location>
</feature>
<sequence>MSNRVRLPWWPIVGALVLVVVSLILAALIVPKVDTDSMLPEAIVGYVLTPFAATGALLLARRKDLKLQGNPAYLRLDGQRRIRILGLIVGLSFLPALVHIWYLASYMGSKWS</sequence>
<gene>
    <name evidence="2" type="ORF">UFOPK3720_00513</name>
</gene>
<name>A0A6J7I7Z8_9ZZZZ</name>
<organism evidence="2">
    <name type="scientific">freshwater metagenome</name>
    <dbReference type="NCBI Taxonomy" id="449393"/>
    <lineage>
        <taxon>unclassified sequences</taxon>
        <taxon>metagenomes</taxon>
        <taxon>ecological metagenomes</taxon>
    </lineage>
</organism>
<reference evidence="2" key="1">
    <citation type="submission" date="2020-05" db="EMBL/GenBank/DDBJ databases">
        <authorList>
            <person name="Chiriac C."/>
            <person name="Salcher M."/>
            <person name="Ghai R."/>
            <person name="Kavagutti S V."/>
        </authorList>
    </citation>
    <scope>NUCLEOTIDE SEQUENCE</scope>
</reference>
<evidence type="ECO:0000313" key="2">
    <source>
        <dbReference type="EMBL" id="CAB4926646.1"/>
    </source>
</evidence>
<feature type="transmembrane region" description="Helical" evidence="1">
    <location>
        <begin position="7"/>
        <end position="30"/>
    </location>
</feature>
<protein>
    <submittedName>
        <fullName evidence="2">Unannotated protein</fullName>
    </submittedName>
</protein>
<dbReference type="AlphaFoldDB" id="A0A6J7I7Z8"/>
<keyword evidence="1" id="KW-0472">Membrane</keyword>